<accession>A0A1H2TDR5</accession>
<evidence type="ECO:0000313" key="3">
    <source>
        <dbReference type="Proteomes" id="UP000182589"/>
    </source>
</evidence>
<keyword evidence="1" id="KW-0812">Transmembrane</keyword>
<keyword evidence="1" id="KW-0472">Membrane</keyword>
<protein>
    <submittedName>
        <fullName evidence="2">Uncharacterized protein</fullName>
    </submittedName>
</protein>
<dbReference type="EMBL" id="FNOJ01000005">
    <property type="protein sequence ID" value="SDW41404.1"/>
    <property type="molecule type" value="Genomic_DNA"/>
</dbReference>
<proteinExistence type="predicted"/>
<keyword evidence="1" id="KW-1133">Transmembrane helix</keyword>
<feature type="transmembrane region" description="Helical" evidence="1">
    <location>
        <begin position="32"/>
        <end position="54"/>
    </location>
</feature>
<dbReference type="Proteomes" id="UP000182589">
    <property type="component" value="Unassembled WGS sequence"/>
</dbReference>
<dbReference type="AlphaFoldDB" id="A0A1H2TDR5"/>
<name>A0A1H2TDR5_9BACL</name>
<reference evidence="3" key="1">
    <citation type="submission" date="2016-10" db="EMBL/GenBank/DDBJ databases">
        <authorList>
            <person name="Varghese N."/>
        </authorList>
    </citation>
    <scope>NUCLEOTIDE SEQUENCE [LARGE SCALE GENOMIC DNA]</scope>
    <source>
        <strain evidence="3">DSM 12489</strain>
    </source>
</reference>
<dbReference type="STRING" id="89784.SAMN04489725_105166"/>
<sequence>MNYGFPDWMFAAIAIAAYELAAWLHQRLGVPWLMWVGYGVVAFCVLVVAIRWVVRRIQQQKRPSEQEEDDWRNY</sequence>
<organism evidence="2 3">
    <name type="scientific">Alicyclobacillus hesperidum</name>
    <dbReference type="NCBI Taxonomy" id="89784"/>
    <lineage>
        <taxon>Bacteria</taxon>
        <taxon>Bacillati</taxon>
        <taxon>Bacillota</taxon>
        <taxon>Bacilli</taxon>
        <taxon>Bacillales</taxon>
        <taxon>Alicyclobacillaceae</taxon>
        <taxon>Alicyclobacillus</taxon>
    </lineage>
</organism>
<keyword evidence="3" id="KW-1185">Reference proteome</keyword>
<evidence type="ECO:0000313" key="2">
    <source>
        <dbReference type="EMBL" id="SDW41404.1"/>
    </source>
</evidence>
<evidence type="ECO:0000256" key="1">
    <source>
        <dbReference type="SAM" id="Phobius"/>
    </source>
</evidence>
<gene>
    <name evidence="2" type="ORF">SAMN04489725_105166</name>
</gene>
<dbReference type="RefSeq" id="WP_006446737.1">
    <property type="nucleotide sequence ID" value="NZ_FNOJ01000005.1"/>
</dbReference>